<evidence type="ECO:0000256" key="2">
    <source>
        <dbReference type="ARBA" id="ARBA00022475"/>
    </source>
</evidence>
<dbReference type="GO" id="GO:0004984">
    <property type="term" value="F:olfactory receptor activity"/>
    <property type="evidence" value="ECO:0007669"/>
    <property type="project" value="InterPro"/>
</dbReference>
<feature type="transmembrane region" description="Helical" evidence="10">
    <location>
        <begin position="73"/>
        <end position="92"/>
    </location>
</feature>
<evidence type="ECO:0000256" key="5">
    <source>
        <dbReference type="ARBA" id="ARBA00022725"/>
    </source>
</evidence>
<keyword evidence="4 10" id="KW-0812">Transmembrane</keyword>
<evidence type="ECO:0000256" key="8">
    <source>
        <dbReference type="ARBA" id="ARBA00023170"/>
    </source>
</evidence>
<dbReference type="PANTHER" id="PTHR21137:SF35">
    <property type="entry name" value="ODORANT RECEPTOR 19A-RELATED"/>
    <property type="match status" value="1"/>
</dbReference>
<evidence type="ECO:0000313" key="12">
    <source>
        <dbReference type="Proteomes" id="UP000037510"/>
    </source>
</evidence>
<dbReference type="Proteomes" id="UP000037510">
    <property type="component" value="Unassembled WGS sequence"/>
</dbReference>
<feature type="transmembrane region" description="Helical" evidence="10">
    <location>
        <begin position="125"/>
        <end position="143"/>
    </location>
</feature>
<feature type="transmembrane region" description="Helical" evidence="10">
    <location>
        <begin position="182"/>
        <end position="204"/>
    </location>
</feature>
<reference evidence="11 12" key="1">
    <citation type="journal article" date="2015" name="Genome Biol. Evol.">
        <title>The genome of winter moth (Operophtera brumata) provides a genomic perspective on sexual dimorphism and phenology.</title>
        <authorList>
            <person name="Derks M.F."/>
            <person name="Smit S."/>
            <person name="Salis L."/>
            <person name="Schijlen E."/>
            <person name="Bossers A."/>
            <person name="Mateman C."/>
            <person name="Pijl A.S."/>
            <person name="de Ridder D."/>
            <person name="Groenen M.A."/>
            <person name="Visser M.E."/>
            <person name="Megens H.J."/>
        </authorList>
    </citation>
    <scope>NUCLEOTIDE SEQUENCE [LARGE SCALE GENOMIC DNA]</scope>
    <source>
        <strain evidence="11">WM2013NL</strain>
        <tissue evidence="11">Head and thorax</tissue>
    </source>
</reference>
<feature type="transmembrane region" description="Helical" evidence="10">
    <location>
        <begin position="43"/>
        <end position="61"/>
    </location>
</feature>
<comment type="subcellular location">
    <subcellularLocation>
        <location evidence="1">Cell membrane</location>
        <topology evidence="1">Multi-pass membrane protein</topology>
    </subcellularLocation>
</comment>
<proteinExistence type="predicted"/>
<evidence type="ECO:0000256" key="1">
    <source>
        <dbReference type="ARBA" id="ARBA00004651"/>
    </source>
</evidence>
<evidence type="ECO:0000256" key="4">
    <source>
        <dbReference type="ARBA" id="ARBA00022692"/>
    </source>
</evidence>
<comment type="caution">
    <text evidence="11">The sequence shown here is derived from an EMBL/GenBank/DDBJ whole genome shotgun (WGS) entry which is preliminary data.</text>
</comment>
<evidence type="ECO:0000256" key="6">
    <source>
        <dbReference type="ARBA" id="ARBA00022989"/>
    </source>
</evidence>
<dbReference type="InterPro" id="IPR004117">
    <property type="entry name" value="7tm6_olfct_rcpt"/>
</dbReference>
<dbReference type="GO" id="GO:0005549">
    <property type="term" value="F:odorant binding"/>
    <property type="evidence" value="ECO:0007669"/>
    <property type="project" value="InterPro"/>
</dbReference>
<dbReference type="GO" id="GO:0005886">
    <property type="term" value="C:plasma membrane"/>
    <property type="evidence" value="ECO:0007669"/>
    <property type="project" value="UniProtKB-SubCell"/>
</dbReference>
<keyword evidence="3" id="KW-0716">Sensory transduction</keyword>
<gene>
    <name evidence="11" type="ORF">OBRU01_20887</name>
</gene>
<keyword evidence="8 11" id="KW-0675">Receptor</keyword>
<evidence type="ECO:0000313" key="11">
    <source>
        <dbReference type="EMBL" id="KOB66659.1"/>
    </source>
</evidence>
<dbReference type="Pfam" id="PF02949">
    <property type="entry name" value="7tm_6"/>
    <property type="match status" value="1"/>
</dbReference>
<keyword evidence="5" id="KW-0552">Olfaction</keyword>
<evidence type="ECO:0000256" key="3">
    <source>
        <dbReference type="ARBA" id="ARBA00022606"/>
    </source>
</evidence>
<organism evidence="11 12">
    <name type="scientific">Operophtera brumata</name>
    <name type="common">Winter moth</name>
    <name type="synonym">Phalaena brumata</name>
    <dbReference type="NCBI Taxonomy" id="104452"/>
    <lineage>
        <taxon>Eukaryota</taxon>
        <taxon>Metazoa</taxon>
        <taxon>Ecdysozoa</taxon>
        <taxon>Arthropoda</taxon>
        <taxon>Hexapoda</taxon>
        <taxon>Insecta</taxon>
        <taxon>Pterygota</taxon>
        <taxon>Neoptera</taxon>
        <taxon>Endopterygota</taxon>
        <taxon>Lepidoptera</taxon>
        <taxon>Glossata</taxon>
        <taxon>Ditrysia</taxon>
        <taxon>Geometroidea</taxon>
        <taxon>Geometridae</taxon>
        <taxon>Larentiinae</taxon>
        <taxon>Operophtera</taxon>
    </lineage>
</organism>
<sequence length="291" mass="33494">MRNYNILRTYCEKIFLIGSGNFWFENDTIGDDKSLFYRAYNTLLFFMYGLMTILEIMAALMGEFPEDEKRDSVTFAVSHTIVMIKILSVVLNKSLIRRMNQKMISACERYETPSLMADKFRIMKINVIAYFATVYGSCFFFVFEGLRKLFDDSHFVTIVTYYPAYEDDSVIATVFRVFTTGILFVMMLSMILTVDSFTMVYLIMYKYKFITLRIYFENLRADIDNLNKLGKKILAVEKLTKGLVEGIVMHNEVLRLSKEIDAAFGTVIALQVLQSSGSAVSLLLQIAVSII</sequence>
<keyword evidence="12" id="KW-1185">Reference proteome</keyword>
<dbReference type="AlphaFoldDB" id="A0A0L7KUG2"/>
<evidence type="ECO:0000256" key="7">
    <source>
        <dbReference type="ARBA" id="ARBA00023136"/>
    </source>
</evidence>
<dbReference type="GO" id="GO:0007165">
    <property type="term" value="P:signal transduction"/>
    <property type="evidence" value="ECO:0007669"/>
    <property type="project" value="UniProtKB-KW"/>
</dbReference>
<dbReference type="PANTHER" id="PTHR21137">
    <property type="entry name" value="ODORANT RECEPTOR"/>
    <property type="match status" value="1"/>
</dbReference>
<accession>A0A0L7KUG2</accession>
<evidence type="ECO:0000256" key="9">
    <source>
        <dbReference type="ARBA" id="ARBA00023224"/>
    </source>
</evidence>
<protein>
    <submittedName>
        <fullName evidence="11">Odorant receptor 22</fullName>
    </submittedName>
</protein>
<dbReference type="EMBL" id="JTDY01005763">
    <property type="protein sequence ID" value="KOB66659.1"/>
    <property type="molecule type" value="Genomic_DNA"/>
</dbReference>
<keyword evidence="2" id="KW-1003">Cell membrane</keyword>
<keyword evidence="7 10" id="KW-0472">Membrane</keyword>
<keyword evidence="6 10" id="KW-1133">Transmembrane helix</keyword>
<keyword evidence="9" id="KW-0807">Transducer</keyword>
<evidence type="ECO:0000256" key="10">
    <source>
        <dbReference type="SAM" id="Phobius"/>
    </source>
</evidence>
<name>A0A0L7KUG2_OPEBR</name>